<dbReference type="RefSeq" id="WP_107010343.1">
    <property type="nucleotide sequence ID" value="NZ_JBHRSF010000073.1"/>
</dbReference>
<accession>A0A371YID0</accession>
<dbReference type="OrthoDB" id="6703633at2"/>
<evidence type="ECO:0000313" key="1">
    <source>
        <dbReference type="EMBL" id="MFC2996751.1"/>
    </source>
</evidence>
<comment type="caution">
    <text evidence="2">The sequence shown here is derived from an EMBL/GenBank/DDBJ whole genome shotgun (WGS) entry which is preliminary data.</text>
</comment>
<evidence type="ECO:0000313" key="3">
    <source>
        <dbReference type="Proteomes" id="UP000240957"/>
    </source>
</evidence>
<dbReference type="AlphaFoldDB" id="A0A371YID0"/>
<name>A0A371YID0_9GAMM</name>
<protein>
    <submittedName>
        <fullName evidence="2">Uncharacterized protein</fullName>
    </submittedName>
</protein>
<gene>
    <name evidence="1" type="ORF">ACFODO_16075</name>
    <name evidence="2" type="ORF">C9E89_022960</name>
</gene>
<dbReference type="EMBL" id="PYIX02000192">
    <property type="protein sequence ID" value="RFC81235.1"/>
    <property type="molecule type" value="Genomic_DNA"/>
</dbReference>
<dbReference type="EMBL" id="JBHRSF010000073">
    <property type="protein sequence ID" value="MFC2996751.1"/>
    <property type="molecule type" value="Genomic_DNA"/>
</dbReference>
<proteinExistence type="predicted"/>
<dbReference type="Proteomes" id="UP000240957">
    <property type="component" value="Unassembled WGS sequence"/>
</dbReference>
<reference evidence="4" key="3">
    <citation type="journal article" date="2019" name="Int. J. Syst. Evol. Microbiol.">
        <title>The Global Catalogue of Microorganisms (GCM) 10K type strain sequencing project: providing services to taxonomists for standard genome sequencing and annotation.</title>
        <authorList>
            <consortium name="The Broad Institute Genomics Platform"/>
            <consortium name="The Broad Institute Genome Sequencing Center for Infectious Disease"/>
            <person name="Wu L."/>
            <person name="Ma J."/>
        </authorList>
    </citation>
    <scope>NUCLEOTIDE SEQUENCE [LARGE SCALE GENOMIC DNA]</scope>
    <source>
        <strain evidence="4">KCTC 62575</strain>
    </source>
</reference>
<reference evidence="1" key="1">
    <citation type="journal article" date="2014" name="Int. J. Syst. Evol. Microbiol.">
        <title>Complete genome of a new Firmicutes species belonging to the dominant human colonic microbiota ('Ruminococcus bicirculans') reveals two chromosomes and a selective capacity to utilize plant glucans.</title>
        <authorList>
            <consortium name="NISC Comparative Sequencing Program"/>
            <person name="Wegmann U."/>
            <person name="Louis P."/>
            <person name="Goesmann A."/>
            <person name="Henrissat B."/>
            <person name="Duncan S.H."/>
            <person name="Flint H.J."/>
        </authorList>
    </citation>
    <scope>NUCLEOTIDE SEQUENCE</scope>
    <source>
        <strain evidence="1">KCTC 62575</strain>
    </source>
</reference>
<dbReference type="Proteomes" id="UP001595455">
    <property type="component" value="Unassembled WGS sequence"/>
</dbReference>
<keyword evidence="4" id="KW-1185">Reference proteome</keyword>
<reference evidence="2 3" key="2">
    <citation type="submission" date="2018-08" db="EMBL/GenBank/DDBJ databases">
        <title>The draft genome of Acinetobacter sichuanensis strain WCHAc060041.</title>
        <authorList>
            <person name="Qin J."/>
            <person name="Feng Y."/>
            <person name="Zong Z."/>
        </authorList>
    </citation>
    <scope>NUCLEOTIDE SEQUENCE [LARGE SCALE GENOMIC DNA]</scope>
    <source>
        <strain evidence="2 3">WCHAc060041</strain>
    </source>
</reference>
<evidence type="ECO:0000313" key="4">
    <source>
        <dbReference type="Proteomes" id="UP001595455"/>
    </source>
</evidence>
<sequence length="61" mass="6788">MNNPFRIGDSVMHDVEAWQQPASTLTVTYIKNLVVVAVDNSGQKFIGNFGCFTLIKRDGNE</sequence>
<reference evidence="1" key="4">
    <citation type="submission" date="2024-09" db="EMBL/GenBank/DDBJ databases">
        <authorList>
            <person name="Sun Q."/>
            <person name="Mori K."/>
        </authorList>
    </citation>
    <scope>NUCLEOTIDE SEQUENCE</scope>
    <source>
        <strain evidence="1">KCTC 62575</strain>
    </source>
</reference>
<organism evidence="2 3">
    <name type="scientific">Acinetobacter sichuanensis</name>
    <dbReference type="NCBI Taxonomy" id="2136183"/>
    <lineage>
        <taxon>Bacteria</taxon>
        <taxon>Pseudomonadati</taxon>
        <taxon>Pseudomonadota</taxon>
        <taxon>Gammaproteobacteria</taxon>
        <taxon>Moraxellales</taxon>
        <taxon>Moraxellaceae</taxon>
        <taxon>Acinetobacter</taxon>
    </lineage>
</organism>
<evidence type="ECO:0000313" key="2">
    <source>
        <dbReference type="EMBL" id="RFC81235.1"/>
    </source>
</evidence>